<accession>A0A3G4ZXA2</accession>
<name>A0A3G4ZXA2_9VIRU</name>
<keyword evidence="1" id="KW-0812">Transmembrane</keyword>
<reference evidence="2" key="1">
    <citation type="submission" date="2018-10" db="EMBL/GenBank/DDBJ databases">
        <title>Hidden diversity of soil giant viruses.</title>
        <authorList>
            <person name="Schulz F."/>
            <person name="Alteio L."/>
            <person name="Goudeau D."/>
            <person name="Ryan E.M."/>
            <person name="Malmstrom R.R."/>
            <person name="Blanchard J."/>
            <person name="Woyke T."/>
        </authorList>
    </citation>
    <scope>NUCLEOTIDE SEQUENCE</scope>
    <source>
        <strain evidence="2">FNV1</strain>
    </source>
</reference>
<evidence type="ECO:0000256" key="1">
    <source>
        <dbReference type="SAM" id="Phobius"/>
    </source>
</evidence>
<keyword evidence="1" id="KW-1133">Transmembrane helix</keyword>
<keyword evidence="1" id="KW-0472">Membrane</keyword>
<gene>
    <name evidence="2" type="ORF">Faunusvirus16_14</name>
</gene>
<feature type="transmembrane region" description="Helical" evidence="1">
    <location>
        <begin position="172"/>
        <end position="197"/>
    </location>
</feature>
<sequence length="207" mass="23947">MELSDGLTFSVENKKYQSAFINANAFIKDGESKVNSLEKQQLLHKTYRAYTVMIFGCMFIFALFVTAFMRNYNLLQQDIVLNDAIKMIHGNITDYNVYSTYCTDGESRQVVCYRGDILVDNSCIYNKVTANTRIAALRYLTQYYPRNSSYIINYNTITGKCDDRIDLRNDNFFVWGLCFVSLILSGLLLIWIIFSFCRSIIEIKISS</sequence>
<protein>
    <submittedName>
        <fullName evidence="2">Uncharacterized protein</fullName>
    </submittedName>
</protein>
<organism evidence="2">
    <name type="scientific">Faunusvirus sp</name>
    <dbReference type="NCBI Taxonomy" id="2487766"/>
    <lineage>
        <taxon>Viruses</taxon>
        <taxon>Varidnaviria</taxon>
        <taxon>Bamfordvirae</taxon>
        <taxon>Nucleocytoviricota</taxon>
        <taxon>Megaviricetes</taxon>
        <taxon>Imitervirales</taxon>
        <taxon>Mimiviridae</taxon>
    </lineage>
</organism>
<dbReference type="EMBL" id="MK072147">
    <property type="protein sequence ID" value="AYV79480.1"/>
    <property type="molecule type" value="Genomic_DNA"/>
</dbReference>
<proteinExistence type="predicted"/>
<evidence type="ECO:0000313" key="2">
    <source>
        <dbReference type="EMBL" id="AYV79480.1"/>
    </source>
</evidence>
<feature type="transmembrane region" description="Helical" evidence="1">
    <location>
        <begin position="49"/>
        <end position="69"/>
    </location>
</feature>